<keyword evidence="2" id="KW-1185">Reference proteome</keyword>
<dbReference type="EMBL" id="ML181414">
    <property type="protein sequence ID" value="THU75883.1"/>
    <property type="molecule type" value="Genomic_DNA"/>
</dbReference>
<proteinExistence type="predicted"/>
<protein>
    <submittedName>
        <fullName evidence="1">Uncharacterized protein</fullName>
    </submittedName>
</protein>
<organism evidence="1 2">
    <name type="scientific">Dendrothele bispora (strain CBS 962.96)</name>
    <dbReference type="NCBI Taxonomy" id="1314807"/>
    <lineage>
        <taxon>Eukaryota</taxon>
        <taxon>Fungi</taxon>
        <taxon>Dikarya</taxon>
        <taxon>Basidiomycota</taxon>
        <taxon>Agaricomycotina</taxon>
        <taxon>Agaricomycetes</taxon>
        <taxon>Agaricomycetidae</taxon>
        <taxon>Agaricales</taxon>
        <taxon>Agaricales incertae sedis</taxon>
        <taxon>Dendrothele</taxon>
    </lineage>
</organism>
<sequence>MVIASTNDTVTCKMYQASGPSYHNYWDLSDIIKIACEATDLAPKSTDITAGSDLTIYWEGDTSELLNQASNGDTDCMSPWFTCATSVDLGHWSVLGIIAMVSSDFQPEETTKAELQFEHP</sequence>
<reference evidence="1 2" key="1">
    <citation type="journal article" date="2019" name="Nat. Ecol. Evol.">
        <title>Megaphylogeny resolves global patterns of mushroom evolution.</title>
        <authorList>
            <person name="Varga T."/>
            <person name="Krizsan K."/>
            <person name="Foldi C."/>
            <person name="Dima B."/>
            <person name="Sanchez-Garcia M."/>
            <person name="Sanchez-Ramirez S."/>
            <person name="Szollosi G.J."/>
            <person name="Szarkandi J.G."/>
            <person name="Papp V."/>
            <person name="Albert L."/>
            <person name="Andreopoulos W."/>
            <person name="Angelini C."/>
            <person name="Antonin V."/>
            <person name="Barry K.W."/>
            <person name="Bougher N.L."/>
            <person name="Buchanan P."/>
            <person name="Buyck B."/>
            <person name="Bense V."/>
            <person name="Catcheside P."/>
            <person name="Chovatia M."/>
            <person name="Cooper J."/>
            <person name="Damon W."/>
            <person name="Desjardin D."/>
            <person name="Finy P."/>
            <person name="Geml J."/>
            <person name="Haridas S."/>
            <person name="Hughes K."/>
            <person name="Justo A."/>
            <person name="Karasinski D."/>
            <person name="Kautmanova I."/>
            <person name="Kiss B."/>
            <person name="Kocsube S."/>
            <person name="Kotiranta H."/>
            <person name="LaButti K.M."/>
            <person name="Lechner B.E."/>
            <person name="Liimatainen K."/>
            <person name="Lipzen A."/>
            <person name="Lukacs Z."/>
            <person name="Mihaltcheva S."/>
            <person name="Morgado L.N."/>
            <person name="Niskanen T."/>
            <person name="Noordeloos M.E."/>
            <person name="Ohm R.A."/>
            <person name="Ortiz-Santana B."/>
            <person name="Ovrebo C."/>
            <person name="Racz N."/>
            <person name="Riley R."/>
            <person name="Savchenko A."/>
            <person name="Shiryaev A."/>
            <person name="Soop K."/>
            <person name="Spirin V."/>
            <person name="Szebenyi C."/>
            <person name="Tomsovsky M."/>
            <person name="Tulloss R.E."/>
            <person name="Uehling J."/>
            <person name="Grigoriev I.V."/>
            <person name="Vagvolgyi C."/>
            <person name="Papp T."/>
            <person name="Martin F.M."/>
            <person name="Miettinen O."/>
            <person name="Hibbett D.S."/>
            <person name="Nagy L.G."/>
        </authorList>
    </citation>
    <scope>NUCLEOTIDE SEQUENCE [LARGE SCALE GENOMIC DNA]</scope>
    <source>
        <strain evidence="1 2">CBS 962.96</strain>
    </source>
</reference>
<evidence type="ECO:0000313" key="2">
    <source>
        <dbReference type="Proteomes" id="UP000297245"/>
    </source>
</evidence>
<accession>A0A4S8KKB3</accession>
<dbReference type="OrthoDB" id="4849160at2759"/>
<evidence type="ECO:0000313" key="1">
    <source>
        <dbReference type="EMBL" id="THU75883.1"/>
    </source>
</evidence>
<name>A0A4S8KKB3_DENBC</name>
<dbReference type="AlphaFoldDB" id="A0A4S8KKB3"/>
<dbReference type="Proteomes" id="UP000297245">
    <property type="component" value="Unassembled WGS sequence"/>
</dbReference>
<gene>
    <name evidence="1" type="ORF">K435DRAFT_880028</name>
</gene>